<dbReference type="PATRIC" id="fig|745776.4.peg.1115"/>
<dbReference type="KEGG" id="dgo:DGo_CA1086"/>
<dbReference type="RefSeq" id="WP_014684496.1">
    <property type="nucleotide sequence ID" value="NC_017790.1"/>
</dbReference>
<gene>
    <name evidence="3" type="ordered locus">DGo_CA1086</name>
</gene>
<organism evidence="3 4">
    <name type="scientific">Deinococcus gobiensis (strain DSM 21396 / JCM 16679 / CGMCC 1.7299 / I-0)</name>
    <dbReference type="NCBI Taxonomy" id="745776"/>
    <lineage>
        <taxon>Bacteria</taxon>
        <taxon>Thermotogati</taxon>
        <taxon>Deinococcota</taxon>
        <taxon>Deinococci</taxon>
        <taxon>Deinococcales</taxon>
        <taxon>Deinococcaceae</taxon>
        <taxon>Deinococcus</taxon>
    </lineage>
</organism>
<feature type="region of interest" description="Disordered" evidence="1">
    <location>
        <begin position="103"/>
        <end position="131"/>
    </location>
</feature>
<dbReference type="Proteomes" id="UP000007575">
    <property type="component" value="Chromosome"/>
</dbReference>
<keyword evidence="2" id="KW-0732">Signal</keyword>
<feature type="chain" id="PRO_5003613926" description="Lipoprotein" evidence="2">
    <location>
        <begin position="19"/>
        <end position="131"/>
    </location>
</feature>
<evidence type="ECO:0008006" key="5">
    <source>
        <dbReference type="Google" id="ProtNLM"/>
    </source>
</evidence>
<feature type="signal peptide" evidence="2">
    <location>
        <begin position="1"/>
        <end position="18"/>
    </location>
</feature>
<evidence type="ECO:0000313" key="3">
    <source>
        <dbReference type="EMBL" id="AFD25013.1"/>
    </source>
</evidence>
<reference evidence="3 4" key="1">
    <citation type="journal article" date="2012" name="PLoS ONE">
        <title>Genome sequence and transcriptome analysis of the radioresistant bacterium Deinococcus gobiensis: insights into the extreme environmental adaptations.</title>
        <authorList>
            <person name="Yuan M."/>
            <person name="Chen M."/>
            <person name="Zhang W."/>
            <person name="Lu W."/>
            <person name="Wang J."/>
            <person name="Yang M."/>
            <person name="Zhao P."/>
            <person name="Tang R."/>
            <person name="Li X."/>
            <person name="Hao Y."/>
            <person name="Zhou Z."/>
            <person name="Zhan Y."/>
            <person name="Yu H."/>
            <person name="Teng C."/>
            <person name="Yan Y."/>
            <person name="Ping S."/>
            <person name="Wang Y."/>
            <person name="Lin M."/>
        </authorList>
    </citation>
    <scope>NUCLEOTIDE SEQUENCE [LARGE SCALE GENOMIC DNA]</scope>
    <source>
        <strain evidence="3 4">I-0</strain>
    </source>
</reference>
<dbReference type="AlphaFoldDB" id="H8GZP4"/>
<protein>
    <recommendedName>
        <fullName evidence="5">Lipoprotein</fullName>
    </recommendedName>
</protein>
<evidence type="ECO:0000256" key="2">
    <source>
        <dbReference type="SAM" id="SignalP"/>
    </source>
</evidence>
<dbReference type="PROSITE" id="PS51257">
    <property type="entry name" value="PROKAR_LIPOPROTEIN"/>
    <property type="match status" value="1"/>
</dbReference>
<keyword evidence="4" id="KW-1185">Reference proteome</keyword>
<dbReference type="STRING" id="745776.DGo_CA1086"/>
<dbReference type="OrthoDB" id="72153at2"/>
<name>H8GZP4_DEIGI</name>
<feature type="compositionally biased region" description="Gly residues" evidence="1">
    <location>
        <begin position="112"/>
        <end position="131"/>
    </location>
</feature>
<proteinExistence type="predicted"/>
<evidence type="ECO:0000313" key="4">
    <source>
        <dbReference type="Proteomes" id="UP000007575"/>
    </source>
</evidence>
<sequence length="131" mass="13849">MSKTFRLPLLAALPAVLASCGGDPDLNQYRRTSFNSYAECVRAYQPQIARGLQNPCQKTARTGGGSFYYGPYFFAGRSNTRYLGYDRSGGVAGQGLSFDSKGSVRTFSKPGTGRGGFTSGSRSRGGGSFGG</sequence>
<evidence type="ECO:0000256" key="1">
    <source>
        <dbReference type="SAM" id="MobiDB-lite"/>
    </source>
</evidence>
<accession>H8GZP4</accession>
<dbReference type="HOGENOM" id="CLU_131988_0_0_0"/>
<dbReference type="EMBL" id="CP002191">
    <property type="protein sequence ID" value="AFD25013.1"/>
    <property type="molecule type" value="Genomic_DNA"/>
</dbReference>